<dbReference type="InterPro" id="IPR008707">
    <property type="entry name" value="B-propeller_PilY1"/>
</dbReference>
<gene>
    <name evidence="6" type="ORF">B1B_02117</name>
</gene>
<dbReference type="GO" id="GO:0009289">
    <property type="term" value="C:pilus"/>
    <property type="evidence" value="ECO:0007669"/>
    <property type="project" value="UniProtKB-SubCell"/>
</dbReference>
<protein>
    <submittedName>
        <fullName evidence="6">Type 4 fimbrial biogenesis protein PilY1</fullName>
    </submittedName>
</protein>
<feature type="domain" description="PilY1 beta-propeller" evidence="5">
    <location>
        <begin position="237"/>
        <end position="579"/>
    </location>
</feature>
<comment type="caution">
    <text evidence="6">The sequence shown here is derived from an EMBL/GenBank/DDBJ whole genome shotgun (WGS) entry which is preliminary data.</text>
</comment>
<evidence type="ECO:0000256" key="1">
    <source>
        <dbReference type="ARBA" id="ARBA00004561"/>
    </source>
</evidence>
<dbReference type="SUPFAM" id="SSF50998">
    <property type="entry name" value="Quinoprotein alcohol dehydrogenase-like"/>
    <property type="match status" value="1"/>
</dbReference>
<dbReference type="EMBL" id="AUZY01001250">
    <property type="protein sequence ID" value="EQD75444.1"/>
    <property type="molecule type" value="Genomic_DNA"/>
</dbReference>
<reference evidence="6" key="1">
    <citation type="submission" date="2013-08" db="EMBL/GenBank/DDBJ databases">
        <authorList>
            <person name="Mendez C."/>
            <person name="Richter M."/>
            <person name="Ferrer M."/>
            <person name="Sanchez J."/>
        </authorList>
    </citation>
    <scope>NUCLEOTIDE SEQUENCE</scope>
</reference>
<dbReference type="Pfam" id="PF05567">
    <property type="entry name" value="T4P_PilY1"/>
    <property type="match status" value="1"/>
</dbReference>
<accession>T1D1V2</accession>
<dbReference type="InterPro" id="IPR011047">
    <property type="entry name" value="Quinoprotein_ADH-like_sf"/>
</dbReference>
<dbReference type="Gene3D" id="2.130.10.10">
    <property type="entry name" value="YVTN repeat-like/Quinoprotein amine dehydrogenase"/>
    <property type="match status" value="1"/>
</dbReference>
<dbReference type="GO" id="GO:0046872">
    <property type="term" value="F:metal ion binding"/>
    <property type="evidence" value="ECO:0007669"/>
    <property type="project" value="UniProtKB-KW"/>
</dbReference>
<name>T1D1V2_9ZZZZ</name>
<keyword evidence="3" id="KW-0106">Calcium</keyword>
<feature type="non-terminal residue" evidence="6">
    <location>
        <position position="1"/>
    </location>
</feature>
<sequence length="746" mass="77561">SDDQALLDTITELTDLKNAHITTYIVGMGAGVDPALNPAAAATLKAMAIAGGTSNYFPGISPQAVTNDLETIFGAIDVNNVSTTAASVNSTSLNTGTVVYQAKFDSAALPYGDWTGELQAFPVSSTGTVNIQTGALWSAASALDTDLSGTGWQSRTVATWNPTAASGAGAGVPFAWSDLSATQQGELETLWGTLSTSEQSAFGGNIATYGQAVLDYLVGDTADQQPSGPFRDRSALLGDIVDSNPVYVGPPDGTYTASSYQTFAQDLANRTPVLYVGANDGMLHAFNALTGQELFTYVPNGVFANLANLTNPTYNQEHEFFVDGSPTAGDVQFSDGSWHTLLTGGLNAGGNSIYAIDITHPSLLQASSGLASHVLWEFSNPYLGLTYSQPQIAQIDLDGLPTSVVIFGSGYNNVDGNPYLFVVNAETGALIEQISLCSDVPSACNSSAPNGLATPVVVPSAGTGYDDLVYVGDLQGNLWRVDLSSPTPIDWTASVLYQAVQSHVTQPITTKPVVTLAPPGAPAGSLLVMFGTGQFLGTPDLTTTATQSFYGVLDQTPPGGTPPANPPGISKLVQQVLTDTTYSYTNTSGATVTLPVRTITNNTINWSSDDGWYVNLDPGERVITNPTIEGGGIIFTSYIPDAATATSCSNGGTSFLMVLDYESGGAFPGPQLDLNGGSTLNASDQVGGQNPVGIGLGNGFAAAPTLIRTRPGVIGDVKLITLSTDTIASWKERSGNRGRLNWKEIR</sequence>
<dbReference type="AlphaFoldDB" id="T1D1V2"/>
<evidence type="ECO:0000256" key="4">
    <source>
        <dbReference type="ARBA" id="ARBA00023263"/>
    </source>
</evidence>
<organism evidence="6">
    <name type="scientific">mine drainage metagenome</name>
    <dbReference type="NCBI Taxonomy" id="410659"/>
    <lineage>
        <taxon>unclassified sequences</taxon>
        <taxon>metagenomes</taxon>
        <taxon>ecological metagenomes</taxon>
    </lineage>
</organism>
<evidence type="ECO:0000313" key="6">
    <source>
        <dbReference type="EMBL" id="EQD75444.1"/>
    </source>
</evidence>
<evidence type="ECO:0000256" key="3">
    <source>
        <dbReference type="ARBA" id="ARBA00022837"/>
    </source>
</evidence>
<dbReference type="InterPro" id="IPR015943">
    <property type="entry name" value="WD40/YVTN_repeat-like_dom_sf"/>
</dbReference>
<keyword evidence="4" id="KW-0281">Fimbrium</keyword>
<comment type="subcellular location">
    <subcellularLocation>
        <location evidence="1">Fimbrium</location>
    </subcellularLocation>
</comment>
<keyword evidence="2" id="KW-0479">Metal-binding</keyword>
<reference evidence="6" key="2">
    <citation type="journal article" date="2014" name="ISME J.">
        <title>Microbial stratification in low pH oxic and suboxic macroscopic growths along an acid mine drainage.</title>
        <authorList>
            <person name="Mendez-Garcia C."/>
            <person name="Mesa V."/>
            <person name="Sprenger R.R."/>
            <person name="Richter M."/>
            <person name="Diez M.S."/>
            <person name="Solano J."/>
            <person name="Bargiela R."/>
            <person name="Golyshina O.V."/>
            <person name="Manteca A."/>
            <person name="Ramos J.L."/>
            <person name="Gallego J.R."/>
            <person name="Llorente I."/>
            <person name="Martins Dos Santos V.A."/>
            <person name="Jensen O.N."/>
            <person name="Pelaez A.I."/>
            <person name="Sanchez J."/>
            <person name="Ferrer M."/>
        </authorList>
    </citation>
    <scope>NUCLEOTIDE SEQUENCE</scope>
</reference>
<evidence type="ECO:0000256" key="2">
    <source>
        <dbReference type="ARBA" id="ARBA00022723"/>
    </source>
</evidence>
<proteinExistence type="predicted"/>
<evidence type="ECO:0000259" key="5">
    <source>
        <dbReference type="Pfam" id="PF05567"/>
    </source>
</evidence>